<dbReference type="CDD" id="cd01172">
    <property type="entry name" value="RfaE_like"/>
    <property type="match status" value="1"/>
</dbReference>
<keyword evidence="1" id="KW-0808">Transferase</keyword>
<dbReference type="FunFam" id="3.40.1190.20:FF:000002">
    <property type="entry name" value="Bifunctional protein HldE"/>
    <property type="match status" value="1"/>
</dbReference>
<dbReference type="InterPro" id="IPR011913">
    <property type="entry name" value="RfaE_dom_I"/>
</dbReference>
<evidence type="ECO:0000259" key="3">
    <source>
        <dbReference type="Pfam" id="PF00294"/>
    </source>
</evidence>
<dbReference type="NCBIfam" id="TIGR02198">
    <property type="entry name" value="rfaE_dom_I"/>
    <property type="match status" value="1"/>
</dbReference>
<feature type="domain" description="Carbohydrate kinase PfkB" evidence="3">
    <location>
        <begin position="17"/>
        <end position="311"/>
    </location>
</feature>
<dbReference type="GO" id="GO:0005829">
    <property type="term" value="C:cytosol"/>
    <property type="evidence" value="ECO:0007669"/>
    <property type="project" value="TreeGrafter"/>
</dbReference>
<dbReference type="PANTHER" id="PTHR46969:SF1">
    <property type="entry name" value="BIFUNCTIONAL PROTEIN HLDE"/>
    <property type="match status" value="1"/>
</dbReference>
<name>A0A0S7WVE2_UNCT6</name>
<gene>
    <name evidence="4" type="ORF">AMJ39_04200</name>
</gene>
<dbReference type="InterPro" id="IPR011611">
    <property type="entry name" value="PfkB_dom"/>
</dbReference>
<dbReference type="GO" id="GO:0033785">
    <property type="term" value="F:heptose 7-phosphate kinase activity"/>
    <property type="evidence" value="ECO:0007669"/>
    <property type="project" value="TreeGrafter"/>
</dbReference>
<evidence type="ECO:0000313" key="5">
    <source>
        <dbReference type="Proteomes" id="UP000052008"/>
    </source>
</evidence>
<dbReference type="Proteomes" id="UP000052008">
    <property type="component" value="Unassembled WGS sequence"/>
</dbReference>
<dbReference type="PROSITE" id="PS00583">
    <property type="entry name" value="PFKB_KINASES_1"/>
    <property type="match status" value="1"/>
</dbReference>
<reference evidence="4 5" key="1">
    <citation type="journal article" date="2015" name="Microbiome">
        <title>Genomic resolution of linkages in carbon, nitrogen, and sulfur cycling among widespread estuary sediment bacteria.</title>
        <authorList>
            <person name="Baker B.J."/>
            <person name="Lazar C.S."/>
            <person name="Teske A.P."/>
            <person name="Dick G.J."/>
        </authorList>
    </citation>
    <scope>NUCLEOTIDE SEQUENCE [LARGE SCALE GENOMIC DNA]</scope>
    <source>
        <strain evidence="4">DG_24</strain>
    </source>
</reference>
<protein>
    <recommendedName>
        <fullName evidence="3">Carbohydrate kinase PfkB domain-containing protein</fullName>
    </recommendedName>
</protein>
<dbReference type="InterPro" id="IPR002173">
    <property type="entry name" value="Carboh/pur_kinase_PfkB_CS"/>
</dbReference>
<dbReference type="Gene3D" id="3.40.1190.20">
    <property type="match status" value="1"/>
</dbReference>
<dbReference type="AlphaFoldDB" id="A0A0S7WVE2"/>
<dbReference type="PANTHER" id="PTHR46969">
    <property type="entry name" value="BIFUNCTIONAL PROTEIN HLDE"/>
    <property type="match status" value="1"/>
</dbReference>
<dbReference type="InterPro" id="IPR029056">
    <property type="entry name" value="Ribokinase-like"/>
</dbReference>
<sequence>MTRRRARKILSLFKGKRIAVVGDLMLDEYVWGNVTRVSPEAPVPVVEVSSESVGLGGAANVAANLVCLGAEPVLFGVVGRDPQGKRLLRALDDAGIDRDGIFLESGRATTVKTRIIAHQQQVVRVDRESTTRVGRAVQKRLVAAVEGALGSVEAVIFEDYDKGVLTASVIRRIIESGRANGVIVAADPKFDHFFDYRGVNLFKPNQAETERVLGIKIESDEDLLVAGSQLLDLLGGASVLITRGERGMVLFQATGEATVIPTMAREIYDVSGAGDTTMAALTLALTAGGSIEEAAAIANHAAGIEVGKIGVVPVRYQELSRVLLDGGD</sequence>
<evidence type="ECO:0000256" key="1">
    <source>
        <dbReference type="ARBA" id="ARBA00022679"/>
    </source>
</evidence>
<dbReference type="PATRIC" id="fig|1703770.3.peg.1673"/>
<dbReference type="SUPFAM" id="SSF53613">
    <property type="entry name" value="Ribokinase-like"/>
    <property type="match status" value="1"/>
</dbReference>
<dbReference type="PROSITE" id="PS00584">
    <property type="entry name" value="PFKB_KINASES_2"/>
    <property type="match status" value="1"/>
</dbReference>
<dbReference type="STRING" id="1703770.AMJ39_04200"/>
<proteinExistence type="predicted"/>
<dbReference type="EMBL" id="LIZS01000016">
    <property type="protein sequence ID" value="KPJ53596.1"/>
    <property type="molecule type" value="Genomic_DNA"/>
</dbReference>
<accession>A0A0S7WVE2</accession>
<dbReference type="GO" id="GO:0016773">
    <property type="term" value="F:phosphotransferase activity, alcohol group as acceptor"/>
    <property type="evidence" value="ECO:0007669"/>
    <property type="project" value="InterPro"/>
</dbReference>
<dbReference type="GO" id="GO:0033786">
    <property type="term" value="F:heptose-1-phosphate adenylyltransferase activity"/>
    <property type="evidence" value="ECO:0007669"/>
    <property type="project" value="TreeGrafter"/>
</dbReference>
<dbReference type="Pfam" id="PF00294">
    <property type="entry name" value="PfkB"/>
    <property type="match status" value="1"/>
</dbReference>
<keyword evidence="2" id="KW-0418">Kinase</keyword>
<comment type="caution">
    <text evidence="4">The sequence shown here is derived from an EMBL/GenBank/DDBJ whole genome shotgun (WGS) entry which is preliminary data.</text>
</comment>
<organism evidence="4 5">
    <name type="scientific">candidate division TA06 bacterium DG_24</name>
    <dbReference type="NCBI Taxonomy" id="1703770"/>
    <lineage>
        <taxon>Bacteria</taxon>
        <taxon>Bacteria division TA06</taxon>
    </lineage>
</organism>
<evidence type="ECO:0000313" key="4">
    <source>
        <dbReference type="EMBL" id="KPJ53596.1"/>
    </source>
</evidence>
<evidence type="ECO:0000256" key="2">
    <source>
        <dbReference type="ARBA" id="ARBA00022777"/>
    </source>
</evidence>